<reference evidence="2" key="1">
    <citation type="submission" date="2022-11" db="UniProtKB">
        <authorList>
            <consortium name="WormBaseParasite"/>
        </authorList>
    </citation>
    <scope>IDENTIFICATION</scope>
</reference>
<dbReference type="Proteomes" id="UP000887576">
    <property type="component" value="Unplaced"/>
</dbReference>
<accession>A0AC34PUF4</accession>
<organism evidence="1 2">
    <name type="scientific">Panagrolaimus sp. JU765</name>
    <dbReference type="NCBI Taxonomy" id="591449"/>
    <lineage>
        <taxon>Eukaryota</taxon>
        <taxon>Metazoa</taxon>
        <taxon>Ecdysozoa</taxon>
        <taxon>Nematoda</taxon>
        <taxon>Chromadorea</taxon>
        <taxon>Rhabditida</taxon>
        <taxon>Tylenchina</taxon>
        <taxon>Panagrolaimomorpha</taxon>
        <taxon>Panagrolaimoidea</taxon>
        <taxon>Panagrolaimidae</taxon>
        <taxon>Panagrolaimus</taxon>
    </lineage>
</organism>
<name>A0AC34PUF4_9BILA</name>
<protein>
    <submittedName>
        <fullName evidence="2">Uncharacterized protein</fullName>
    </submittedName>
</protein>
<proteinExistence type="predicted"/>
<dbReference type="WBParaSite" id="JU765_v2.g1007.t1">
    <property type="protein sequence ID" value="JU765_v2.g1007.t1"/>
    <property type="gene ID" value="JU765_v2.g1007"/>
</dbReference>
<evidence type="ECO:0000313" key="1">
    <source>
        <dbReference type="Proteomes" id="UP000887576"/>
    </source>
</evidence>
<evidence type="ECO:0000313" key="2">
    <source>
        <dbReference type="WBParaSite" id="JU765_v2.g1007.t1"/>
    </source>
</evidence>
<sequence length="80" mass="8544">DLEVKLRFLASVRGVIFGEFITSTRWASIECSSIASSVASKNDKASIFRVLEVERDRGGNAGRFGVCGRSGWLGSGFGNG</sequence>